<dbReference type="EMBL" id="JBJQOH010000003">
    <property type="protein sequence ID" value="KAL3692380.1"/>
    <property type="molecule type" value="Genomic_DNA"/>
</dbReference>
<comment type="cofactor">
    <cofactor evidence="1">
        <name>Fe(2+)</name>
        <dbReference type="ChEBI" id="CHEBI:29033"/>
    </cofactor>
</comment>
<dbReference type="EC" id="1.13.11.93" evidence="6"/>
<comment type="caution">
    <text evidence="8">The sequence shown here is derived from an EMBL/GenBank/DDBJ whole genome shotgun (WGS) entry which is preliminary data.</text>
</comment>
<comment type="similarity">
    <text evidence="5">Belongs to the 2-oxoadipate dioxygenase/decarboxylase family.</text>
</comment>
<dbReference type="GO" id="GO:0051213">
    <property type="term" value="F:dioxygenase activity"/>
    <property type="evidence" value="ECO:0007669"/>
    <property type="project" value="UniProtKB-KW"/>
</dbReference>
<dbReference type="SMART" id="SM01150">
    <property type="entry name" value="DUF1338"/>
    <property type="match status" value="1"/>
</dbReference>
<evidence type="ECO:0000256" key="4">
    <source>
        <dbReference type="ARBA" id="ARBA00023004"/>
    </source>
</evidence>
<gene>
    <name evidence="8" type="ORF">R1sor_006031</name>
</gene>
<name>A0ABD3HQ12_9MARC</name>
<evidence type="ECO:0000256" key="1">
    <source>
        <dbReference type="ARBA" id="ARBA00001954"/>
    </source>
</evidence>
<evidence type="ECO:0000256" key="2">
    <source>
        <dbReference type="ARBA" id="ARBA00022964"/>
    </source>
</evidence>
<dbReference type="PANTHER" id="PTHR31136:SF5">
    <property type="entry name" value="2-OXOADIPATE DIOXYGENASE_DECARBOXYLASE, CHLOROPLASTIC"/>
    <property type="match status" value="1"/>
</dbReference>
<evidence type="ECO:0000256" key="5">
    <source>
        <dbReference type="ARBA" id="ARBA00035013"/>
    </source>
</evidence>
<dbReference type="Pfam" id="PF07063">
    <property type="entry name" value="HGLS"/>
    <property type="match status" value="1"/>
</dbReference>
<dbReference type="Gene3D" id="3.10.180.50">
    <property type="match status" value="1"/>
</dbReference>
<evidence type="ECO:0000313" key="8">
    <source>
        <dbReference type="EMBL" id="KAL3692380.1"/>
    </source>
</evidence>
<proteinExistence type="inferred from homology"/>
<organism evidence="8 9">
    <name type="scientific">Riccia sorocarpa</name>
    <dbReference type="NCBI Taxonomy" id="122646"/>
    <lineage>
        <taxon>Eukaryota</taxon>
        <taxon>Viridiplantae</taxon>
        <taxon>Streptophyta</taxon>
        <taxon>Embryophyta</taxon>
        <taxon>Marchantiophyta</taxon>
        <taxon>Marchantiopsida</taxon>
        <taxon>Marchantiidae</taxon>
        <taxon>Marchantiales</taxon>
        <taxon>Ricciaceae</taxon>
        <taxon>Riccia</taxon>
    </lineage>
</organism>
<sequence length="383" mass="42362">MLAVSCSRLYGDVAKLSCSTVGKANRAAFGQSFLPTCSLPSINHSRFFRGNSSTFFGSPCSLDRTSSLTLNASAPKRRITMASTEVPLMRKLLSGFVKPYLEKNPTAVTALELIRKEDVGPVCFDHFAFRTFGVDGCGIDSIAQIFLDMGYKTRDELRFPAKKLRALWFSPPDHLYEVDGELENGPAPRIFISELLVDQLSEASQKVIRKYTTAGAQYKRHAATASVLNTLTWPTPSFVDYQQLARESEYAAWTLVNGYSLNHATVSVHRLSQLCDISKLNQFLQKSGIKLNSEGGILKVSPDGGLQQSSSVADSVKYAFADGEVKTVAGSYIEFAERLVLPIYSDLKREEVREWHRREGFEVSSADKIFESTSSEQMGIKTG</sequence>
<dbReference type="AlphaFoldDB" id="A0ABD3HQ12"/>
<keyword evidence="4" id="KW-0408">Iron</keyword>
<dbReference type="InterPro" id="IPR009770">
    <property type="entry name" value="HGLS"/>
</dbReference>
<keyword evidence="9" id="KW-1185">Reference proteome</keyword>
<accession>A0ABD3HQ12</accession>
<evidence type="ECO:0000256" key="3">
    <source>
        <dbReference type="ARBA" id="ARBA00023002"/>
    </source>
</evidence>
<evidence type="ECO:0000256" key="7">
    <source>
        <dbReference type="ARBA" id="ARBA00035045"/>
    </source>
</evidence>
<keyword evidence="3" id="KW-0560">Oxidoreductase</keyword>
<dbReference type="CDD" id="cd16350">
    <property type="entry name" value="VOC_like"/>
    <property type="match status" value="1"/>
</dbReference>
<protein>
    <recommendedName>
        <fullName evidence="6">2-oxoadipate dioxygenase/decarboxylase</fullName>
        <ecNumber evidence="6">1.13.11.93</ecNumber>
    </recommendedName>
    <alternativeName>
        <fullName evidence="7">2-hydroxyglutarate synthase</fullName>
    </alternativeName>
</protein>
<evidence type="ECO:0000256" key="6">
    <source>
        <dbReference type="ARBA" id="ARBA00035023"/>
    </source>
</evidence>
<keyword evidence="2" id="KW-0223">Dioxygenase</keyword>
<dbReference type="PANTHER" id="PTHR31136">
    <property type="entry name" value="DUF1338 DOMAIN-CONTAINING PROTEIN"/>
    <property type="match status" value="1"/>
</dbReference>
<dbReference type="Proteomes" id="UP001633002">
    <property type="component" value="Unassembled WGS sequence"/>
</dbReference>
<evidence type="ECO:0000313" key="9">
    <source>
        <dbReference type="Proteomes" id="UP001633002"/>
    </source>
</evidence>
<reference evidence="8 9" key="1">
    <citation type="submission" date="2024-09" db="EMBL/GenBank/DDBJ databases">
        <title>Chromosome-scale assembly of Riccia sorocarpa.</title>
        <authorList>
            <person name="Paukszto L."/>
        </authorList>
    </citation>
    <scope>NUCLEOTIDE SEQUENCE [LARGE SCALE GENOMIC DNA]</scope>
    <source>
        <strain evidence="8">LP-2024</strain>
        <tissue evidence="8">Aerial parts of the thallus</tissue>
    </source>
</reference>